<gene>
    <name evidence="6" type="ORF">GpartN1_g3568.t1</name>
</gene>
<comment type="caution">
    <text evidence="6">The sequence shown here is derived from an EMBL/GenBank/DDBJ whole genome shotgun (WGS) entry which is preliminary data.</text>
</comment>
<dbReference type="PRINTS" id="PR00882">
    <property type="entry name" value="RIBOSOMALL7A"/>
</dbReference>
<evidence type="ECO:0000256" key="4">
    <source>
        <dbReference type="RuleBase" id="RU367042"/>
    </source>
</evidence>
<dbReference type="Gene3D" id="3.30.1330.30">
    <property type="match status" value="1"/>
</dbReference>
<evidence type="ECO:0000313" key="6">
    <source>
        <dbReference type="EMBL" id="GJQ11777.1"/>
    </source>
</evidence>
<dbReference type="GO" id="GO:0042254">
    <property type="term" value="P:ribosome biogenesis"/>
    <property type="evidence" value="ECO:0007669"/>
    <property type="project" value="InterPro"/>
</dbReference>
<dbReference type="Pfam" id="PF01248">
    <property type="entry name" value="Ribosomal_L7Ae"/>
    <property type="match status" value="1"/>
</dbReference>
<keyword evidence="7" id="KW-1185">Reference proteome</keyword>
<dbReference type="GO" id="GO:0022625">
    <property type="term" value="C:cytosolic large ribosomal subunit"/>
    <property type="evidence" value="ECO:0007669"/>
    <property type="project" value="UniProtKB-UniRule"/>
</dbReference>
<dbReference type="EMBL" id="BQMJ01000027">
    <property type="protein sequence ID" value="GJQ11777.1"/>
    <property type="molecule type" value="Genomic_DNA"/>
</dbReference>
<evidence type="ECO:0000256" key="2">
    <source>
        <dbReference type="ARBA" id="ARBA00022980"/>
    </source>
</evidence>
<dbReference type="InterPro" id="IPR001921">
    <property type="entry name" value="Ribosomal_eL8_euk"/>
</dbReference>
<dbReference type="PRINTS" id="PR00881">
    <property type="entry name" value="L7ARS6FAMILY"/>
</dbReference>
<dbReference type="FunFam" id="3.30.1330.30:FF:000003">
    <property type="entry name" value="60S ribosomal protein L7a"/>
    <property type="match status" value="1"/>
</dbReference>
<evidence type="ECO:0000259" key="5">
    <source>
        <dbReference type="Pfam" id="PF01248"/>
    </source>
</evidence>
<dbReference type="Proteomes" id="UP001061958">
    <property type="component" value="Unassembled WGS sequence"/>
</dbReference>
<dbReference type="OrthoDB" id="29563at2759"/>
<reference evidence="6" key="2">
    <citation type="submission" date="2022-01" db="EMBL/GenBank/DDBJ databases">
        <authorList>
            <person name="Hirooka S."/>
            <person name="Miyagishima S.Y."/>
        </authorList>
    </citation>
    <scope>NUCLEOTIDE SEQUENCE</scope>
    <source>
        <strain evidence="6">NBRC 102759</strain>
    </source>
</reference>
<dbReference type="AlphaFoldDB" id="A0A9C7PXM9"/>
<feature type="domain" description="Ribosomal protein eL8/eL30/eS12/Gadd45" evidence="5">
    <location>
        <begin position="135"/>
        <end position="213"/>
    </location>
</feature>
<dbReference type="InterPro" id="IPR029064">
    <property type="entry name" value="Ribosomal_eL30-like_sf"/>
</dbReference>
<comment type="function">
    <text evidence="4">Component of the ribosome.</text>
</comment>
<protein>
    <recommendedName>
        <fullName evidence="4">60S ribosomal protein L7a</fullName>
    </recommendedName>
</protein>
<dbReference type="PANTHER" id="PTHR23105">
    <property type="entry name" value="RIBOSOMAL PROTEIN L7AE FAMILY MEMBER"/>
    <property type="match status" value="1"/>
</dbReference>
<sequence>MAPKKATKAAPPPAALVKKQVEKTTKEKNPLFESRPKNFSIGGDIQPKRDVSRFVRYPKYVRLQRQRKILLSRLKVPPAINMFTHTLDKNISKQLFRLFMKYRPESKLEKKQRLRAMAEARVAGQDPTPTKKPVFIKHGVNHVVELVEQKKALLVVIAHDVAPIELVVYLPALCRKMDVPFCIVKSKSALGTIVHKKTATCLAFTDVKPEDKPEFSKLVDIVRSQYNDKYSELRRQWGGGILSAKSLHRLEKRRKAIEEEEAKRMKV</sequence>
<dbReference type="InterPro" id="IPR004038">
    <property type="entry name" value="Ribosomal_eL8/eL30/eS12/Gad45"/>
</dbReference>
<accession>A0A9C7PXM9</accession>
<proteinExistence type="inferred from homology"/>
<dbReference type="InterPro" id="IPR004037">
    <property type="entry name" value="Ribosomal_eL8-like_CS"/>
</dbReference>
<dbReference type="InterPro" id="IPR018492">
    <property type="entry name" value="Ribosomal_eL8/Nhp2"/>
</dbReference>
<reference evidence="6" key="1">
    <citation type="journal article" date="2022" name="Proc. Natl. Acad. Sci. U.S.A.">
        <title>Life cycle and functional genomics of the unicellular red alga Galdieria for elucidating algal and plant evolution and industrial use.</title>
        <authorList>
            <person name="Hirooka S."/>
            <person name="Itabashi T."/>
            <person name="Ichinose T.M."/>
            <person name="Onuma R."/>
            <person name="Fujiwara T."/>
            <person name="Yamashita S."/>
            <person name="Jong L.W."/>
            <person name="Tomita R."/>
            <person name="Iwane A.H."/>
            <person name="Miyagishima S.Y."/>
        </authorList>
    </citation>
    <scope>NUCLEOTIDE SEQUENCE</scope>
    <source>
        <strain evidence="6">NBRC 102759</strain>
    </source>
</reference>
<organism evidence="6 7">
    <name type="scientific">Galdieria partita</name>
    <dbReference type="NCBI Taxonomy" id="83374"/>
    <lineage>
        <taxon>Eukaryota</taxon>
        <taxon>Rhodophyta</taxon>
        <taxon>Bangiophyceae</taxon>
        <taxon>Galdieriales</taxon>
        <taxon>Galdieriaceae</taxon>
        <taxon>Galdieria</taxon>
    </lineage>
</organism>
<keyword evidence="2 4" id="KW-0689">Ribosomal protein</keyword>
<comment type="similarity">
    <text evidence="1 4">Belongs to the eukaryotic ribosomal protein eL8 family.</text>
</comment>
<keyword evidence="3 4" id="KW-0687">Ribonucleoprotein</keyword>
<dbReference type="PROSITE" id="PS01082">
    <property type="entry name" value="RIBOSOMAL_L7AE"/>
    <property type="match status" value="1"/>
</dbReference>
<evidence type="ECO:0000313" key="7">
    <source>
        <dbReference type="Proteomes" id="UP001061958"/>
    </source>
</evidence>
<dbReference type="InterPro" id="IPR050257">
    <property type="entry name" value="eL8/uL1-like"/>
</dbReference>
<dbReference type="SUPFAM" id="SSF55315">
    <property type="entry name" value="L30e-like"/>
    <property type="match status" value="1"/>
</dbReference>
<evidence type="ECO:0000256" key="1">
    <source>
        <dbReference type="ARBA" id="ARBA00007337"/>
    </source>
</evidence>
<dbReference type="GO" id="GO:0003723">
    <property type="term" value="F:RNA binding"/>
    <property type="evidence" value="ECO:0007669"/>
    <property type="project" value="UniProtKB-UniRule"/>
</dbReference>
<name>A0A9C7PXM9_9RHOD</name>
<evidence type="ECO:0000256" key="3">
    <source>
        <dbReference type="ARBA" id="ARBA00023274"/>
    </source>
</evidence>